<feature type="domain" description="HTH hxlR-type" evidence="5">
    <location>
        <begin position="11"/>
        <end position="106"/>
    </location>
</feature>
<keyword evidence="1" id="KW-0805">Transcription regulation</keyword>
<name>A0A9E6R7J2_9HYPH</name>
<accession>A0A9E6R7J2</accession>
<evidence type="ECO:0000259" key="5">
    <source>
        <dbReference type="PROSITE" id="PS51118"/>
    </source>
</evidence>
<dbReference type="AlphaFoldDB" id="A0A9E6R7J2"/>
<proteinExistence type="predicted"/>
<dbReference type="PANTHER" id="PTHR33204:SF18">
    <property type="entry name" value="TRANSCRIPTIONAL REGULATORY PROTEIN"/>
    <property type="match status" value="1"/>
</dbReference>
<dbReference type="InterPro" id="IPR036388">
    <property type="entry name" value="WH-like_DNA-bd_sf"/>
</dbReference>
<keyword evidence="2" id="KW-0238">DNA-binding</keyword>
<reference evidence="6" key="1">
    <citation type="submission" date="2021-08" db="EMBL/GenBank/DDBJ databases">
        <authorList>
            <person name="Zhang H."/>
            <person name="Xu M."/>
            <person name="Yu Z."/>
            <person name="Yang L."/>
            <person name="Cai Y."/>
        </authorList>
    </citation>
    <scope>NUCLEOTIDE SEQUENCE</scope>
    <source>
        <strain evidence="6">CHL1</strain>
    </source>
</reference>
<evidence type="ECO:0000313" key="7">
    <source>
        <dbReference type="Proteomes" id="UP000825701"/>
    </source>
</evidence>
<evidence type="ECO:0000256" key="3">
    <source>
        <dbReference type="ARBA" id="ARBA00023163"/>
    </source>
</evidence>
<dbReference type="GO" id="GO:0003677">
    <property type="term" value="F:DNA binding"/>
    <property type="evidence" value="ECO:0007669"/>
    <property type="project" value="UniProtKB-KW"/>
</dbReference>
<sequence length="184" mass="19367">MKRKSFCDDACTVARALDVIGDWWSLLIVRDVLSGKRRFGELQKSLGAAKNILAARLKRLVADGILEVSVAPGGQKDYAPTEKGLALRPVLVALGQWSAEHLFEADEPRYSVVDARDRRPLAKLELRAQDGRGLGESDVEVALCAAGLSQASSSISRRSPPDAAGSPTQSSASPGPSGASGGAE</sequence>
<evidence type="ECO:0000313" key="6">
    <source>
        <dbReference type="EMBL" id="QZN98724.1"/>
    </source>
</evidence>
<dbReference type="RefSeq" id="WP_315855056.1">
    <property type="nucleotide sequence ID" value="NZ_CP081869.1"/>
</dbReference>
<dbReference type="PROSITE" id="PS51118">
    <property type="entry name" value="HTH_HXLR"/>
    <property type="match status" value="1"/>
</dbReference>
<dbReference type="PANTHER" id="PTHR33204">
    <property type="entry name" value="TRANSCRIPTIONAL REGULATOR, MARR FAMILY"/>
    <property type="match status" value="1"/>
</dbReference>
<dbReference type="EMBL" id="CP081869">
    <property type="protein sequence ID" value="QZN98724.1"/>
    <property type="molecule type" value="Genomic_DNA"/>
</dbReference>
<dbReference type="Pfam" id="PF01638">
    <property type="entry name" value="HxlR"/>
    <property type="match status" value="1"/>
</dbReference>
<organism evidence="6 7">
    <name type="scientific">Chenggangzhangella methanolivorans</name>
    <dbReference type="NCBI Taxonomy" id="1437009"/>
    <lineage>
        <taxon>Bacteria</taxon>
        <taxon>Pseudomonadati</taxon>
        <taxon>Pseudomonadota</taxon>
        <taxon>Alphaproteobacteria</taxon>
        <taxon>Hyphomicrobiales</taxon>
        <taxon>Methylopilaceae</taxon>
        <taxon>Chenggangzhangella</taxon>
    </lineage>
</organism>
<evidence type="ECO:0000256" key="4">
    <source>
        <dbReference type="SAM" id="MobiDB-lite"/>
    </source>
</evidence>
<feature type="region of interest" description="Disordered" evidence="4">
    <location>
        <begin position="150"/>
        <end position="184"/>
    </location>
</feature>
<dbReference type="InterPro" id="IPR002577">
    <property type="entry name" value="HTH_HxlR"/>
</dbReference>
<protein>
    <submittedName>
        <fullName evidence="6">Helix-turn-helix transcriptional regulator</fullName>
    </submittedName>
</protein>
<keyword evidence="3" id="KW-0804">Transcription</keyword>
<dbReference type="SUPFAM" id="SSF46785">
    <property type="entry name" value="Winged helix' DNA-binding domain"/>
    <property type="match status" value="1"/>
</dbReference>
<dbReference type="Proteomes" id="UP000825701">
    <property type="component" value="Chromosome"/>
</dbReference>
<dbReference type="Gene3D" id="1.10.10.10">
    <property type="entry name" value="Winged helix-like DNA-binding domain superfamily/Winged helix DNA-binding domain"/>
    <property type="match status" value="1"/>
</dbReference>
<evidence type="ECO:0000256" key="1">
    <source>
        <dbReference type="ARBA" id="ARBA00023015"/>
    </source>
</evidence>
<gene>
    <name evidence="6" type="ORF">K6K41_17210</name>
</gene>
<evidence type="ECO:0000256" key="2">
    <source>
        <dbReference type="ARBA" id="ARBA00023125"/>
    </source>
</evidence>
<feature type="compositionally biased region" description="Low complexity" evidence="4">
    <location>
        <begin position="150"/>
        <end position="177"/>
    </location>
</feature>
<dbReference type="InterPro" id="IPR036390">
    <property type="entry name" value="WH_DNA-bd_sf"/>
</dbReference>
<dbReference type="KEGG" id="cmet:K6K41_17210"/>
<keyword evidence="7" id="KW-1185">Reference proteome</keyword>